<evidence type="ECO:0000256" key="5">
    <source>
        <dbReference type="PROSITE-ProRule" id="PRU01240"/>
    </source>
</evidence>
<organism evidence="7 8">
    <name type="scientific">Dactylonectria estremocensis</name>
    <dbReference type="NCBI Taxonomy" id="1079267"/>
    <lineage>
        <taxon>Eukaryota</taxon>
        <taxon>Fungi</taxon>
        <taxon>Dikarya</taxon>
        <taxon>Ascomycota</taxon>
        <taxon>Pezizomycotina</taxon>
        <taxon>Sordariomycetes</taxon>
        <taxon>Hypocreomycetidae</taxon>
        <taxon>Hypocreales</taxon>
        <taxon>Nectriaceae</taxon>
        <taxon>Dactylonectria</taxon>
    </lineage>
</organism>
<gene>
    <name evidence="7" type="ORF">B0J13DRAFT_184985</name>
</gene>
<dbReference type="InterPro" id="IPR015500">
    <property type="entry name" value="Peptidase_S8_subtilisin-rel"/>
</dbReference>
<dbReference type="PRINTS" id="PR00723">
    <property type="entry name" value="SUBTILISIN"/>
</dbReference>
<dbReference type="GO" id="GO:0004252">
    <property type="term" value="F:serine-type endopeptidase activity"/>
    <property type="evidence" value="ECO:0007669"/>
    <property type="project" value="UniProtKB-UniRule"/>
</dbReference>
<keyword evidence="3 5" id="KW-0378">Hydrolase</keyword>
<evidence type="ECO:0000259" key="6">
    <source>
        <dbReference type="Pfam" id="PF00082"/>
    </source>
</evidence>
<dbReference type="Gene3D" id="3.40.50.200">
    <property type="entry name" value="Peptidase S8/S53 domain"/>
    <property type="match status" value="1"/>
</dbReference>
<evidence type="ECO:0000256" key="2">
    <source>
        <dbReference type="ARBA" id="ARBA00022670"/>
    </source>
</evidence>
<proteinExistence type="inferred from homology"/>
<reference evidence="7" key="1">
    <citation type="journal article" date="2021" name="Nat. Commun.">
        <title>Genetic determinants of endophytism in the Arabidopsis root mycobiome.</title>
        <authorList>
            <person name="Mesny F."/>
            <person name="Miyauchi S."/>
            <person name="Thiergart T."/>
            <person name="Pickel B."/>
            <person name="Atanasova L."/>
            <person name="Karlsson M."/>
            <person name="Huettel B."/>
            <person name="Barry K.W."/>
            <person name="Haridas S."/>
            <person name="Chen C."/>
            <person name="Bauer D."/>
            <person name="Andreopoulos W."/>
            <person name="Pangilinan J."/>
            <person name="LaButti K."/>
            <person name="Riley R."/>
            <person name="Lipzen A."/>
            <person name="Clum A."/>
            <person name="Drula E."/>
            <person name="Henrissat B."/>
            <person name="Kohler A."/>
            <person name="Grigoriev I.V."/>
            <person name="Martin F.M."/>
            <person name="Hacquard S."/>
        </authorList>
    </citation>
    <scope>NUCLEOTIDE SEQUENCE</scope>
    <source>
        <strain evidence="7">MPI-CAGE-AT-0021</strain>
    </source>
</reference>
<comment type="caution">
    <text evidence="7">The sequence shown here is derived from an EMBL/GenBank/DDBJ whole genome shotgun (WGS) entry which is preliminary data.</text>
</comment>
<keyword evidence="2 5" id="KW-0645">Protease</keyword>
<keyword evidence="4 5" id="KW-0720">Serine protease</keyword>
<dbReference type="PANTHER" id="PTHR43806">
    <property type="entry name" value="PEPTIDASE S8"/>
    <property type="match status" value="1"/>
</dbReference>
<evidence type="ECO:0000256" key="3">
    <source>
        <dbReference type="ARBA" id="ARBA00022801"/>
    </source>
</evidence>
<dbReference type="PROSITE" id="PS51892">
    <property type="entry name" value="SUBTILASE"/>
    <property type="match status" value="1"/>
</dbReference>
<sequence length="525" mass="58033">MISTSSNNTASKAAELKVEFESTLRYVDIPIPDFPGGQVGGVTDTERSEVKVILEWLRSKKQVSGIYELRVRDSLFLPHSEEVISHCLASFNVEMLDWMRVDMSAQPLLKTCRNLRKLTLYASNWATLSYWTSEEAIDILSGFSELKEVTMFILTDLIGSAFGSAYAKEAKARVDALENSKPFKFSMAFSVRSWFSFLRRKEEAPVLKMTTAVEVTQLESFIQAYSVLQKELKNEEFIEDVNPILKEEPCIRVAIIDTGVDPDCIKCSEISGASFVASKSGESPWWFSYHPHGTQMAKVISELNPHCKLLVAKVGDSAMDITIERLIQALKWAIDSKADIISLSAAFFKADTKLELAVQATIAAGIVMIASTAGEGHKQQEAYPANYPGVFKIAATDSGGKETAESVASQADYMFPGDRIVAPTTFLGTTNVASEISGTSVATAIASGVASLVLACHRLCLSNQDQEAPWVEHVKLKHTIVKRAFDSMVDNEGKFVKPWLFFNEADQHNWGEASRTLEWLGNKVF</sequence>
<dbReference type="InterPro" id="IPR036852">
    <property type="entry name" value="Peptidase_S8/S53_dom_sf"/>
</dbReference>
<dbReference type="Proteomes" id="UP000717696">
    <property type="component" value="Unassembled WGS sequence"/>
</dbReference>
<accession>A0A9P9FCM5</accession>
<feature type="active site" description="Charge relay system" evidence="5">
    <location>
        <position position="440"/>
    </location>
</feature>
<protein>
    <submittedName>
        <fullName evidence="7">Peptidase S8/S53 domain-containing protein</fullName>
    </submittedName>
</protein>
<dbReference type="GO" id="GO:0006508">
    <property type="term" value="P:proteolysis"/>
    <property type="evidence" value="ECO:0007669"/>
    <property type="project" value="UniProtKB-KW"/>
</dbReference>
<comment type="similarity">
    <text evidence="1 5">Belongs to the peptidase S8 family.</text>
</comment>
<evidence type="ECO:0000313" key="7">
    <source>
        <dbReference type="EMBL" id="KAH7157941.1"/>
    </source>
</evidence>
<name>A0A9P9FCM5_9HYPO</name>
<keyword evidence="8" id="KW-1185">Reference proteome</keyword>
<dbReference type="AlphaFoldDB" id="A0A9P9FCM5"/>
<feature type="active site" description="Charge relay system" evidence="5">
    <location>
        <position position="257"/>
    </location>
</feature>
<evidence type="ECO:0000256" key="1">
    <source>
        <dbReference type="ARBA" id="ARBA00011073"/>
    </source>
</evidence>
<evidence type="ECO:0000256" key="4">
    <source>
        <dbReference type="ARBA" id="ARBA00022825"/>
    </source>
</evidence>
<dbReference type="Pfam" id="PF00082">
    <property type="entry name" value="Peptidase_S8"/>
    <property type="match status" value="1"/>
</dbReference>
<dbReference type="InterPro" id="IPR050131">
    <property type="entry name" value="Peptidase_S8_subtilisin-like"/>
</dbReference>
<feature type="domain" description="Peptidase S8/S53" evidence="6">
    <location>
        <begin position="252"/>
        <end position="491"/>
    </location>
</feature>
<feature type="active site" description="Charge relay system" evidence="5">
    <location>
        <position position="292"/>
    </location>
</feature>
<dbReference type="EMBL" id="JAGMUU010000003">
    <property type="protein sequence ID" value="KAH7157941.1"/>
    <property type="molecule type" value="Genomic_DNA"/>
</dbReference>
<evidence type="ECO:0000313" key="8">
    <source>
        <dbReference type="Proteomes" id="UP000717696"/>
    </source>
</evidence>
<dbReference type="InterPro" id="IPR000209">
    <property type="entry name" value="Peptidase_S8/S53_dom"/>
</dbReference>
<dbReference type="SUPFAM" id="SSF52743">
    <property type="entry name" value="Subtilisin-like"/>
    <property type="match status" value="1"/>
</dbReference>
<dbReference type="PANTHER" id="PTHR43806:SF11">
    <property type="entry name" value="CEREVISIN-RELATED"/>
    <property type="match status" value="1"/>
</dbReference>
<dbReference type="OrthoDB" id="5047013at2759"/>